<keyword evidence="3" id="KW-1185">Reference proteome</keyword>
<keyword evidence="1" id="KW-0812">Transmembrane</keyword>
<proteinExistence type="predicted"/>
<evidence type="ECO:0000256" key="1">
    <source>
        <dbReference type="SAM" id="Phobius"/>
    </source>
</evidence>
<dbReference type="EMBL" id="JAZGQO010000004">
    <property type="protein sequence ID" value="KAK6187253.1"/>
    <property type="molecule type" value="Genomic_DNA"/>
</dbReference>
<dbReference type="AlphaFoldDB" id="A0AAN8K7W9"/>
<reference evidence="2 3" key="1">
    <citation type="submission" date="2024-01" db="EMBL/GenBank/DDBJ databases">
        <title>The genome of the rayed Mediterranean limpet Patella caerulea (Linnaeus, 1758).</title>
        <authorList>
            <person name="Anh-Thu Weber A."/>
            <person name="Halstead-Nussloch G."/>
        </authorList>
    </citation>
    <scope>NUCLEOTIDE SEQUENCE [LARGE SCALE GENOMIC DNA]</scope>
    <source>
        <strain evidence="2">AATW-2023a</strain>
        <tissue evidence="2">Whole specimen</tissue>
    </source>
</reference>
<evidence type="ECO:0000313" key="2">
    <source>
        <dbReference type="EMBL" id="KAK6187253.1"/>
    </source>
</evidence>
<organism evidence="2 3">
    <name type="scientific">Patella caerulea</name>
    <name type="common">Rayed Mediterranean limpet</name>
    <dbReference type="NCBI Taxonomy" id="87958"/>
    <lineage>
        <taxon>Eukaryota</taxon>
        <taxon>Metazoa</taxon>
        <taxon>Spiralia</taxon>
        <taxon>Lophotrochozoa</taxon>
        <taxon>Mollusca</taxon>
        <taxon>Gastropoda</taxon>
        <taxon>Patellogastropoda</taxon>
        <taxon>Patelloidea</taxon>
        <taxon>Patellidae</taxon>
        <taxon>Patella</taxon>
    </lineage>
</organism>
<evidence type="ECO:0000313" key="3">
    <source>
        <dbReference type="Proteomes" id="UP001347796"/>
    </source>
</evidence>
<gene>
    <name evidence="2" type="ORF">SNE40_005320</name>
</gene>
<keyword evidence="1" id="KW-0472">Membrane</keyword>
<name>A0AAN8K7W9_PATCE</name>
<accession>A0AAN8K7W9</accession>
<dbReference type="Proteomes" id="UP001347796">
    <property type="component" value="Unassembled WGS sequence"/>
</dbReference>
<feature type="transmembrane region" description="Helical" evidence="1">
    <location>
        <begin position="7"/>
        <end position="30"/>
    </location>
</feature>
<protein>
    <submittedName>
        <fullName evidence="2">Uncharacterized protein</fullName>
    </submittedName>
</protein>
<keyword evidence="1" id="KW-1133">Transmembrane helix</keyword>
<sequence length="331" mass="37858">MDFEGRFFCLILLLTTHIYIILIGSTSGLLCYSAVLNPSQDATLSELLPNPTHQLHQIHPDNLTNNYVSFKPAQIQCYSLDDEEIAHNTQEQSIQQIHSHSLDDYAIAHNTQEQSIRQIRCYSSDDAIAHNTQQQSIQQIHTLVDEENNQEQSIPQATPAHFNTSALLPTSPYKQCGLEVIKLETMMKTCPLTKNLYKGMISINDINRYLESNPVEPSMYLVSDGSRPMIHVTLLYMFTDGRKPLYFDSNAKCPPLEIKDHVDWNHVQVQGNSNNTCALHCIFVANKLGEGKSLREIFMEREYVSVSCDHKDDEIIHYYEALVRNYVPHFQ</sequence>
<comment type="caution">
    <text evidence="2">The sequence shown here is derived from an EMBL/GenBank/DDBJ whole genome shotgun (WGS) entry which is preliminary data.</text>
</comment>